<keyword evidence="2" id="KW-0472">Membrane</keyword>
<organism evidence="4">
    <name type="scientific">Candidatus Iainarchaeum sp</name>
    <dbReference type="NCBI Taxonomy" id="3101447"/>
    <lineage>
        <taxon>Archaea</taxon>
        <taxon>Candidatus Iainarchaeota</taxon>
        <taxon>Candidatus Iainarchaeia</taxon>
        <taxon>Candidatus Iainarchaeales</taxon>
        <taxon>Candidatus Iainarchaeaceae</taxon>
        <taxon>Candidatus Iainarchaeum</taxon>
    </lineage>
</organism>
<keyword evidence="2" id="KW-0812">Transmembrane</keyword>
<dbReference type="Proteomes" id="UP000596004">
    <property type="component" value="Chromosome"/>
</dbReference>
<feature type="compositionally biased region" description="Low complexity" evidence="1">
    <location>
        <begin position="2092"/>
        <end position="2116"/>
    </location>
</feature>
<reference evidence="4" key="1">
    <citation type="submission" date="2020-11" db="EMBL/GenBank/DDBJ databases">
        <title>Connecting structure to function with the recovery of over 1000 high-quality activated sludge metagenome-assembled genomes encoding full-length rRNA genes using long-read sequencing.</title>
        <authorList>
            <person name="Singleton C.M."/>
            <person name="Petriglieri F."/>
            <person name="Kristensen J.M."/>
            <person name="Kirkegaard R.H."/>
            <person name="Michaelsen T.Y."/>
            <person name="Andersen M.H."/>
            <person name="Karst S.M."/>
            <person name="Dueholm M.S."/>
            <person name="Nielsen P.H."/>
            <person name="Albertsen M."/>
        </authorList>
    </citation>
    <scope>NUCLEOTIDE SEQUENCE</scope>
    <source>
        <strain evidence="4">Fred_18-Q3-R57-64_BAT3C.431</strain>
    </source>
</reference>
<evidence type="ECO:0000256" key="1">
    <source>
        <dbReference type="SAM" id="MobiDB-lite"/>
    </source>
</evidence>
<keyword evidence="2" id="KW-1133">Transmembrane helix</keyword>
<feature type="compositionally biased region" description="Gly residues" evidence="1">
    <location>
        <begin position="2068"/>
        <end position="2084"/>
    </location>
</feature>
<dbReference type="NCBIfam" id="NF033679">
    <property type="entry name" value="DNRLRE_dom"/>
    <property type="match status" value="1"/>
</dbReference>
<evidence type="ECO:0000256" key="2">
    <source>
        <dbReference type="SAM" id="Phobius"/>
    </source>
</evidence>
<dbReference type="CDD" id="cd00063">
    <property type="entry name" value="FN3"/>
    <property type="match status" value="1"/>
</dbReference>
<dbReference type="PROSITE" id="PS50853">
    <property type="entry name" value="FN3"/>
    <property type="match status" value="1"/>
</dbReference>
<dbReference type="SUPFAM" id="SSF49363">
    <property type="entry name" value="Purple acid phosphatase, N-terminal domain"/>
    <property type="match status" value="1"/>
</dbReference>
<evidence type="ECO:0000259" key="3">
    <source>
        <dbReference type="PROSITE" id="PS50853"/>
    </source>
</evidence>
<dbReference type="GO" id="GO:0046872">
    <property type="term" value="F:metal ion binding"/>
    <property type="evidence" value="ECO:0007669"/>
    <property type="project" value="InterPro"/>
</dbReference>
<dbReference type="GO" id="GO:0003993">
    <property type="term" value="F:acid phosphatase activity"/>
    <property type="evidence" value="ECO:0007669"/>
    <property type="project" value="InterPro"/>
</dbReference>
<gene>
    <name evidence="4" type="ORF">IPJ89_03870</name>
</gene>
<dbReference type="InterPro" id="IPR003961">
    <property type="entry name" value="FN3_dom"/>
</dbReference>
<feature type="domain" description="Fibronectin type-III" evidence="3">
    <location>
        <begin position="1427"/>
        <end position="1517"/>
    </location>
</feature>
<feature type="region of interest" description="Disordered" evidence="1">
    <location>
        <begin position="2068"/>
        <end position="2123"/>
    </location>
</feature>
<feature type="transmembrane region" description="Helical" evidence="2">
    <location>
        <begin position="2149"/>
        <end position="2168"/>
    </location>
</feature>
<dbReference type="EMBL" id="CP064981">
    <property type="protein sequence ID" value="QQR92268.1"/>
    <property type="molecule type" value="Genomic_DNA"/>
</dbReference>
<sequence length="2170" mass="228797">MKRIPVIAVSAWMVLCCTLLLLLALQATSTATLLSAVAPAPIVIPDAHATPLSPALPSSDAFSLHTLPEQPVLELQAGSTIVPITVQEYANAPRNGDMVRTFFTFGQNAFTGTPTSILSKIQVLDETQTPIPMYPTIASRWYGPVSGNNSIKMLWLDFPVTASGNQVKPYYVKFNNNGGLTQVLPANPVSVTTQNIGGVNKFVVTSGNYIYRINQQKFTVFDDVTIGGSNVVAGNPSDGFYLELDTVAEVADRILAAGSSVIGVNHEEVFSTGDQIVFEHFDQVDSPSIAGANTAGNSNLNVKYPASTIGTTGIPMYAVGMQVRIGSGSKQETRTIQSISGNRLTFTTPLGFTHQLDEPVSIINLPTHTITSISPANHTITISPATTIAVGFGYGVRKISGTKKTFSSAATNASISLAEIEEQNPLRTTLHLVGTLAEVGGSKVLSDIELEVRYHIYSSGVVDMETSIINRGSRGIDYIQQGNNNYSKPQDLLFNDAYIQSSIVLSGTKTIDFGTLPQGTGTTGVSDSFTAPTTYTLLQDMYPAEVDVYNRTPSTPADPTNSRLLDNFWGRIDKRAGTTTTTLYQNLGQGASNYLCGSGCQFTSEQNIPLSNPPGLRYENAIGLGDGTKGVAILPHQYFWEEAPFGFETDGQTIKIVSHPAGNASGIRRIGQYGTGPFGAEDLLYGSTYYRLIGAERNTTRSSFRFFGGGESLASQMDIARARRNKLLPRNTDYTQSTKAFFGIEPYYTHAQLAAISWGPMQAAVNRYIKSYQVITDWTVSDPNSGNPVPLQGLKLSKYQYNFEKGKGYATVAPYGKSRVGALERGDSTDVLTYSNLYEWLKVLMLNVLKEDVSKPELYRWINLFADAQLNNHGTLQFSPGKDGSFFNGATLYERGDQYLYPDGGHQWDQGQTMYAFLTGDRLSLSVNKRWYDQYILKNGTPISVGLPSTNSNCAFGRSRLYGWPAEDTVTRYVFTGDPLLVTASTNFIDYVYKCTQPPFNADLALNFDPDSGTPLHGIDKIWMDNTVMRAMARMLLLKQQAGTLNNDPRDAGLLTYLRKSAEFMSGTTPNFASTYGYGLPYSFGPGIGLTEIGTETNPTHYTKAVACSAYPSIGVFNNPAQISWPFDATRGIQITNGCIDLYQWINNDPQQAGDYQGARIISNGYHSSTLAHMYYALQSIPGQNPSVFIPTILKRLIRDGILYVYSPTGAACGAGNSAATPASGPAGGQVNLNDPTCYSPVRGRDDQYVGAMFKSIPEALTYDEGLWVVNNAADCAGLGGQFCSGTQQCVGVLTAAVGTGGQATCCVQPSGSSPVPQLCIGDTFPPQLSNFAPSYGMLFGLTQVVLSLQTNENATCYYTQNLAYAFPSSGTPSIPAMTSTGTTLHSTTITNLPQPGDVIYRIFCRDPANNVGSANHTIMVLPPGQQPFTITNILATPSSDTAVINWQSSVPTTGVVQYGPVTGLENNALDSTLATAHALTLNNLTPSTTYNYHIVATDAYTNTVSTNFSTFITSAQAVSATLVNPHYTQPGTTEETSIQSNSNNYDKQLPGLLAGYDNTSFSGKNRALLRFDLSAIPSTLDLDTFTATLQMRVSAVQGSGTSATTIQVFPLTSSGAPGFGDESSATSTGESTWRRRVQSAGLWGNCPSSLSGVAASAQCGAEGDYAVAEGASASVPATVGTTITWDVTGIVRAWMDGTRPNYGFLVRAQDEGGTVNLRQFNSNNDVFTAPSSNTPRLIISGTTGNSGPGMCVNGHVQLCTVGVCAGTSQACTNNVWGSCDVSGVPTYQANETSCTDGLDNDCDAAVDCSDSQCATQPICLSNVCGNLVCEAGESCSSCSQDCGMCGPPVVVLQSPTANQSFAFGAGIPFQGTVSNADPNEQLTSYLLMRLGSPPSLTSASDVILQTPPFTTTSSGVTLGYLYAPSPSLGQGTYYWQVVLVDSSGATLTPVQSFVVQPPSSTCSGTPPACGQQQGVCAGSVQACVSGSFVACTSTDYGSNFQAVESSCGDGLDNDCDGLADCSDISCSLASACVACGNGVCATGESCSTCSLDCGPCANASTGGTNTGGGGGGGSGSGGGGSGGPIIPPASGPSSPSSPGSNTTPPPASSSSNPATETGNPLTNVLASMGQTLVSAISSDAASSLTTNLMAGIIALVLGLSLMAYFMGWI</sequence>
<dbReference type="InterPro" id="IPR008963">
    <property type="entry name" value="Purple_acid_Pase-like_N"/>
</dbReference>
<evidence type="ECO:0000313" key="4">
    <source>
        <dbReference type="EMBL" id="QQR92268.1"/>
    </source>
</evidence>
<accession>A0A7T9DJ31</accession>
<protein>
    <submittedName>
        <fullName evidence="4">Fibronectin type III domain-containing protein</fullName>
    </submittedName>
</protein>
<proteinExistence type="predicted"/>
<name>A0A7T9DJ31_9ARCH</name>